<evidence type="ECO:0000313" key="2">
    <source>
        <dbReference type="EMBL" id="BCJ37587.1"/>
    </source>
</evidence>
<dbReference type="SUPFAM" id="SSF52540">
    <property type="entry name" value="P-loop containing nucleoside triphosphate hydrolases"/>
    <property type="match status" value="1"/>
</dbReference>
<gene>
    <name evidence="2" type="ORF">Athai_50900</name>
</gene>
<keyword evidence="3" id="KW-1185">Reference proteome</keyword>
<name>A0A7R7DTK6_9ACTN</name>
<dbReference type="KEGG" id="atl:Athai_50900"/>
<dbReference type="Gene3D" id="3.40.50.300">
    <property type="entry name" value="P-loop containing nucleotide triphosphate hydrolases"/>
    <property type="match status" value="1"/>
</dbReference>
<evidence type="ECO:0000313" key="3">
    <source>
        <dbReference type="Proteomes" id="UP000611640"/>
    </source>
</evidence>
<feature type="compositionally biased region" description="Basic and acidic residues" evidence="1">
    <location>
        <begin position="1"/>
        <end position="30"/>
    </location>
</feature>
<feature type="region of interest" description="Disordered" evidence="1">
    <location>
        <begin position="1"/>
        <end position="31"/>
    </location>
</feature>
<evidence type="ECO:0008006" key="4">
    <source>
        <dbReference type="Google" id="ProtNLM"/>
    </source>
</evidence>
<dbReference type="InterPro" id="IPR027417">
    <property type="entry name" value="P-loop_NTPase"/>
</dbReference>
<dbReference type="Proteomes" id="UP000611640">
    <property type="component" value="Chromosome"/>
</dbReference>
<accession>A0A7R7DTK6</accession>
<protein>
    <recommendedName>
        <fullName evidence="4">DNA repair protein RadA</fullName>
    </recommendedName>
</protein>
<sequence>MATDTHTEPDTIPVDDRPALRPVRDGERPDPLATAWTADRLMATEFPEPKWAVPGIIPEGVSLFAGPPKVGKSWASLGLGIEIASGGAAFGSIPVTSGPVLYLALEDTARRLKSRMGKLLRDRMAPSGLTIATACPPLTSGGTDAIARWLERNRSARMVVIDVFAKIRGVPPPGLSAYEADYAAVGHVKKLADAYGIAIVLVCHLRKAAADDYLNEVSGTNGFAGAADTTLVLKRGRGEADGVLHGTGRDVDEIEKALRFEPDTGTWRLLDGPASDHTIGVTRATVLRWVREHPGSPPRAIADGTGLDYDTVKQTARRMADDGQLARAGGGRYIDPTATADPA</sequence>
<dbReference type="EMBL" id="AP023355">
    <property type="protein sequence ID" value="BCJ37587.1"/>
    <property type="molecule type" value="Genomic_DNA"/>
</dbReference>
<organism evidence="2 3">
    <name type="scientific">Actinocatenispora thailandica</name>
    <dbReference type="NCBI Taxonomy" id="227318"/>
    <lineage>
        <taxon>Bacteria</taxon>
        <taxon>Bacillati</taxon>
        <taxon>Actinomycetota</taxon>
        <taxon>Actinomycetes</taxon>
        <taxon>Micromonosporales</taxon>
        <taxon>Micromonosporaceae</taxon>
        <taxon>Actinocatenispora</taxon>
    </lineage>
</organism>
<reference evidence="2 3" key="1">
    <citation type="submission" date="2020-08" db="EMBL/GenBank/DDBJ databases">
        <title>Whole genome shotgun sequence of Actinocatenispora thailandica NBRC 105041.</title>
        <authorList>
            <person name="Komaki H."/>
            <person name="Tamura T."/>
        </authorList>
    </citation>
    <scope>NUCLEOTIDE SEQUENCE [LARGE SCALE GENOMIC DNA]</scope>
    <source>
        <strain evidence="2 3">NBRC 105041</strain>
    </source>
</reference>
<proteinExistence type="predicted"/>
<dbReference type="Pfam" id="PF13481">
    <property type="entry name" value="AAA_25"/>
    <property type="match status" value="1"/>
</dbReference>
<dbReference type="AlphaFoldDB" id="A0A7R7DTK6"/>
<evidence type="ECO:0000256" key="1">
    <source>
        <dbReference type="SAM" id="MobiDB-lite"/>
    </source>
</evidence>
<dbReference type="RefSeq" id="WP_203963775.1">
    <property type="nucleotide sequence ID" value="NZ_AP023355.1"/>
</dbReference>